<keyword evidence="3" id="KW-1185">Reference proteome</keyword>
<evidence type="ECO:0000256" key="1">
    <source>
        <dbReference type="SAM" id="MobiDB-lite"/>
    </source>
</evidence>
<gene>
    <name evidence="2" type="ORF">NCU04282</name>
</gene>
<dbReference type="InParanoid" id="Q1K787"/>
<reference evidence="2 3" key="1">
    <citation type="journal article" date="2003" name="Nature">
        <title>The genome sequence of the filamentous fungus Neurospora crassa.</title>
        <authorList>
            <person name="Galagan J.E."/>
            <person name="Calvo S.E."/>
            <person name="Borkovich K.A."/>
            <person name="Selker E.U."/>
            <person name="Read N.D."/>
            <person name="Jaffe D."/>
            <person name="FitzHugh W."/>
            <person name="Ma L.J."/>
            <person name="Smirnov S."/>
            <person name="Purcell S."/>
            <person name="Rehman B."/>
            <person name="Elkins T."/>
            <person name="Engels R."/>
            <person name="Wang S."/>
            <person name="Nielsen C.B."/>
            <person name="Butler J."/>
            <person name="Endrizzi M."/>
            <person name="Qui D."/>
            <person name="Ianakiev P."/>
            <person name="Bell-Pedersen D."/>
            <person name="Nelson M.A."/>
            <person name="Werner-Washburne M."/>
            <person name="Selitrennikoff C.P."/>
            <person name="Kinsey J.A."/>
            <person name="Braun E.L."/>
            <person name="Zelter A."/>
            <person name="Schulte U."/>
            <person name="Kothe G.O."/>
            <person name="Jedd G."/>
            <person name="Mewes W."/>
            <person name="Staben C."/>
            <person name="Marcotte E."/>
            <person name="Greenberg D."/>
            <person name="Roy A."/>
            <person name="Foley K."/>
            <person name="Naylor J."/>
            <person name="Stange-Thomann N."/>
            <person name="Barrett R."/>
            <person name="Gnerre S."/>
            <person name="Kamal M."/>
            <person name="Kamvysselis M."/>
            <person name="Mauceli E."/>
            <person name="Bielke C."/>
            <person name="Rudd S."/>
            <person name="Frishman D."/>
            <person name="Krystofova S."/>
            <person name="Rasmussen C."/>
            <person name="Metzenberg R.L."/>
            <person name="Perkins D.D."/>
            <person name="Kroken S."/>
            <person name="Cogoni C."/>
            <person name="Macino G."/>
            <person name="Catcheside D."/>
            <person name="Li W."/>
            <person name="Pratt R.J."/>
            <person name="Osmani S.A."/>
            <person name="DeSouza C.P."/>
            <person name="Glass L."/>
            <person name="Orbach M.J."/>
            <person name="Berglund J.A."/>
            <person name="Voelker R."/>
            <person name="Yarden O."/>
            <person name="Plamann M."/>
            <person name="Seiler S."/>
            <person name="Dunlap J."/>
            <person name="Radford A."/>
            <person name="Aramayo R."/>
            <person name="Natvig D.O."/>
            <person name="Alex L.A."/>
            <person name="Mannhaupt G."/>
            <person name="Ebbole D.J."/>
            <person name="Freitag M."/>
            <person name="Paulsen I."/>
            <person name="Sachs M.S."/>
            <person name="Lander E.S."/>
            <person name="Nusbaum C."/>
            <person name="Birren B."/>
        </authorList>
    </citation>
    <scope>NUCLEOTIDE SEQUENCE [LARGE SCALE GENOMIC DNA]</scope>
    <source>
        <strain evidence="3">ATCC 24698 / 74-OR23-1A / CBS 708.71 / DSM 1257 / FGSC 987</strain>
    </source>
</reference>
<dbReference type="PaxDb" id="5141-EFNCRP00000003853"/>
<dbReference type="VEuPathDB" id="FungiDB:NCU04282"/>
<dbReference type="RefSeq" id="XP_961072.1">
    <property type="nucleotide sequence ID" value="XM_955979.3"/>
</dbReference>
<feature type="region of interest" description="Disordered" evidence="1">
    <location>
        <begin position="60"/>
        <end position="101"/>
    </location>
</feature>
<dbReference type="OrthoDB" id="10323543at2759"/>
<dbReference type="HOGENOM" id="CLU_2306843_0_0_1"/>
<dbReference type="GeneID" id="3877226"/>
<organism evidence="2 3">
    <name type="scientific">Neurospora crassa (strain ATCC 24698 / 74-OR23-1A / CBS 708.71 / DSM 1257 / FGSC 987)</name>
    <dbReference type="NCBI Taxonomy" id="367110"/>
    <lineage>
        <taxon>Eukaryota</taxon>
        <taxon>Fungi</taxon>
        <taxon>Dikarya</taxon>
        <taxon>Ascomycota</taxon>
        <taxon>Pezizomycotina</taxon>
        <taxon>Sordariomycetes</taxon>
        <taxon>Sordariomycetidae</taxon>
        <taxon>Sordariales</taxon>
        <taxon>Sordariaceae</taxon>
        <taxon>Neurospora</taxon>
    </lineage>
</organism>
<dbReference type="OMA" id="PETCGCP"/>
<feature type="compositionally biased region" description="Gly residues" evidence="1">
    <location>
        <begin position="66"/>
        <end position="77"/>
    </location>
</feature>
<evidence type="ECO:0000313" key="3">
    <source>
        <dbReference type="Proteomes" id="UP000001805"/>
    </source>
</evidence>
<dbReference type="EMBL" id="CM002240">
    <property type="protein sequence ID" value="EAA31836.1"/>
    <property type="molecule type" value="Genomic_DNA"/>
</dbReference>
<evidence type="ECO:0000313" key="2">
    <source>
        <dbReference type="EMBL" id="EAA31836.1"/>
    </source>
</evidence>
<name>Q1K787_NEUCR</name>
<accession>Q1K787</accession>
<dbReference type="AlphaFoldDB" id="Q1K787"/>
<proteinExistence type="predicted"/>
<protein>
    <submittedName>
        <fullName evidence="2">Uncharacterized protein</fullName>
    </submittedName>
</protein>
<dbReference type="KEGG" id="ncr:NCU04282"/>
<sequence length="101" mass="10391">MTSHQPDPETCGCPLVNGQMLEVITCQACSGSMRQWCGSCDNIGWVYRHCTHGVRATSSYPLSGAAPGGSGGSGGFNDGRDGRCGQHGGWAPTSHGHGRAA</sequence>
<dbReference type="Proteomes" id="UP000001805">
    <property type="component" value="Chromosome 2, Linkage Group V"/>
</dbReference>